<keyword evidence="1" id="KW-0732">Signal</keyword>
<dbReference type="SMART" id="SM00280">
    <property type="entry name" value="KAZAL"/>
    <property type="match status" value="1"/>
</dbReference>
<dbReference type="HOGENOM" id="CLU_169765_5_1_1"/>
<dbReference type="KEGG" id="dgr:6566661"/>
<proteinExistence type="predicted"/>
<feature type="domain" description="Kazal-like" evidence="2">
    <location>
        <begin position="27"/>
        <end position="78"/>
    </location>
</feature>
<dbReference type="PROSITE" id="PS51465">
    <property type="entry name" value="KAZAL_2"/>
    <property type="match status" value="1"/>
</dbReference>
<dbReference type="EMBL" id="CH916372">
    <property type="protein sequence ID" value="EDV99365.1"/>
    <property type="molecule type" value="Genomic_DNA"/>
</dbReference>
<keyword evidence="4" id="KW-1185">Reference proteome</keyword>
<organism evidence="4">
    <name type="scientific">Drosophila grimshawi</name>
    <name type="common">Hawaiian fruit fly</name>
    <name type="synonym">Idiomyia grimshawi</name>
    <dbReference type="NCBI Taxonomy" id="7222"/>
    <lineage>
        <taxon>Eukaryota</taxon>
        <taxon>Metazoa</taxon>
        <taxon>Ecdysozoa</taxon>
        <taxon>Arthropoda</taxon>
        <taxon>Hexapoda</taxon>
        <taxon>Insecta</taxon>
        <taxon>Pterygota</taxon>
        <taxon>Neoptera</taxon>
        <taxon>Endopterygota</taxon>
        <taxon>Diptera</taxon>
        <taxon>Brachycera</taxon>
        <taxon>Muscomorpha</taxon>
        <taxon>Ephydroidea</taxon>
        <taxon>Drosophilidae</taxon>
        <taxon>Drosophila</taxon>
        <taxon>Hawaiian Drosophila</taxon>
    </lineage>
</organism>
<dbReference type="SUPFAM" id="SSF100895">
    <property type="entry name" value="Kazal-type serine protease inhibitors"/>
    <property type="match status" value="1"/>
</dbReference>
<sequence length="78" mass="8645">MKLIGLMLALCLQLSVFVSGQEDLKTEAPKSKCLCTYRNTPVCASNSITYPNYCSFDCARRELESSGDGLFIVKRGRC</sequence>
<feature type="chain" id="PRO_5002812838" evidence="1">
    <location>
        <begin position="21"/>
        <end position="78"/>
    </location>
</feature>
<evidence type="ECO:0000313" key="3">
    <source>
        <dbReference type="EMBL" id="EDV99365.1"/>
    </source>
</evidence>
<dbReference type="SMR" id="B4JR35"/>
<gene>
    <name evidence="3" type="primary">Dgri\GH13068</name>
    <name evidence="3" type="ORF">Dgri_GH13068</name>
</gene>
<name>B4JR35_DROGR</name>
<dbReference type="AlphaFoldDB" id="B4JR35"/>
<dbReference type="InParanoid" id="B4JR35"/>
<reference evidence="3 4" key="1">
    <citation type="journal article" date="2007" name="Nature">
        <title>Evolution of genes and genomes on the Drosophila phylogeny.</title>
        <authorList>
            <consortium name="Drosophila 12 Genomes Consortium"/>
            <person name="Clark A.G."/>
            <person name="Eisen M.B."/>
            <person name="Smith D.R."/>
            <person name="Bergman C.M."/>
            <person name="Oliver B."/>
            <person name="Markow T.A."/>
            <person name="Kaufman T.C."/>
            <person name="Kellis M."/>
            <person name="Gelbart W."/>
            <person name="Iyer V.N."/>
            <person name="Pollard D.A."/>
            <person name="Sackton T.B."/>
            <person name="Larracuente A.M."/>
            <person name="Singh N.D."/>
            <person name="Abad J.P."/>
            <person name="Abt D.N."/>
            <person name="Adryan B."/>
            <person name="Aguade M."/>
            <person name="Akashi H."/>
            <person name="Anderson W.W."/>
            <person name="Aquadro C.F."/>
            <person name="Ardell D.H."/>
            <person name="Arguello R."/>
            <person name="Artieri C.G."/>
            <person name="Barbash D.A."/>
            <person name="Barker D."/>
            <person name="Barsanti P."/>
            <person name="Batterham P."/>
            <person name="Batzoglou S."/>
            <person name="Begun D."/>
            <person name="Bhutkar A."/>
            <person name="Blanco E."/>
            <person name="Bosak S.A."/>
            <person name="Bradley R.K."/>
            <person name="Brand A.D."/>
            <person name="Brent M.R."/>
            <person name="Brooks A.N."/>
            <person name="Brown R.H."/>
            <person name="Butlin R.K."/>
            <person name="Caggese C."/>
            <person name="Calvi B.R."/>
            <person name="Bernardo de Carvalho A."/>
            <person name="Caspi A."/>
            <person name="Castrezana S."/>
            <person name="Celniker S.E."/>
            <person name="Chang J.L."/>
            <person name="Chapple C."/>
            <person name="Chatterji S."/>
            <person name="Chinwalla A."/>
            <person name="Civetta A."/>
            <person name="Clifton S.W."/>
            <person name="Comeron J.M."/>
            <person name="Costello J.C."/>
            <person name="Coyne J.A."/>
            <person name="Daub J."/>
            <person name="David R.G."/>
            <person name="Delcher A.L."/>
            <person name="Delehaunty K."/>
            <person name="Do C.B."/>
            <person name="Ebling H."/>
            <person name="Edwards K."/>
            <person name="Eickbush T."/>
            <person name="Evans J.D."/>
            <person name="Filipski A."/>
            <person name="Findeiss S."/>
            <person name="Freyhult E."/>
            <person name="Fulton L."/>
            <person name="Fulton R."/>
            <person name="Garcia A.C."/>
            <person name="Gardiner A."/>
            <person name="Garfield D.A."/>
            <person name="Garvin B.E."/>
            <person name="Gibson G."/>
            <person name="Gilbert D."/>
            <person name="Gnerre S."/>
            <person name="Godfrey J."/>
            <person name="Good R."/>
            <person name="Gotea V."/>
            <person name="Gravely B."/>
            <person name="Greenberg A.J."/>
            <person name="Griffiths-Jones S."/>
            <person name="Gross S."/>
            <person name="Guigo R."/>
            <person name="Gustafson E.A."/>
            <person name="Haerty W."/>
            <person name="Hahn M.W."/>
            <person name="Halligan D.L."/>
            <person name="Halpern A.L."/>
            <person name="Halter G.M."/>
            <person name="Han M.V."/>
            <person name="Heger A."/>
            <person name="Hillier L."/>
            <person name="Hinrichs A.S."/>
            <person name="Holmes I."/>
            <person name="Hoskins R.A."/>
            <person name="Hubisz M.J."/>
            <person name="Hultmark D."/>
            <person name="Huntley M.A."/>
            <person name="Jaffe D.B."/>
            <person name="Jagadeeshan S."/>
            <person name="Jeck W.R."/>
            <person name="Johnson J."/>
            <person name="Jones C.D."/>
            <person name="Jordan W.C."/>
            <person name="Karpen G.H."/>
            <person name="Kataoka E."/>
            <person name="Keightley P.D."/>
            <person name="Kheradpour P."/>
            <person name="Kirkness E.F."/>
            <person name="Koerich L.B."/>
            <person name="Kristiansen K."/>
            <person name="Kudrna D."/>
            <person name="Kulathinal R.J."/>
            <person name="Kumar S."/>
            <person name="Kwok R."/>
            <person name="Lander E."/>
            <person name="Langley C.H."/>
            <person name="Lapoint R."/>
            <person name="Lazzaro B.P."/>
            <person name="Lee S.J."/>
            <person name="Levesque L."/>
            <person name="Li R."/>
            <person name="Lin C.F."/>
            <person name="Lin M.F."/>
            <person name="Lindblad-Toh K."/>
            <person name="Llopart A."/>
            <person name="Long M."/>
            <person name="Low L."/>
            <person name="Lozovsky E."/>
            <person name="Lu J."/>
            <person name="Luo M."/>
            <person name="Machado C.A."/>
            <person name="Makalowski W."/>
            <person name="Marzo M."/>
            <person name="Matsuda M."/>
            <person name="Matzkin L."/>
            <person name="McAllister B."/>
            <person name="McBride C.S."/>
            <person name="McKernan B."/>
            <person name="McKernan K."/>
            <person name="Mendez-Lago M."/>
            <person name="Minx P."/>
            <person name="Mollenhauer M.U."/>
            <person name="Montooth K."/>
            <person name="Mount S.M."/>
            <person name="Mu X."/>
            <person name="Myers E."/>
            <person name="Negre B."/>
            <person name="Newfeld S."/>
            <person name="Nielsen R."/>
            <person name="Noor M.A."/>
            <person name="O'Grady P."/>
            <person name="Pachter L."/>
            <person name="Papaceit M."/>
            <person name="Parisi M.J."/>
            <person name="Parisi M."/>
            <person name="Parts L."/>
            <person name="Pedersen J.S."/>
            <person name="Pesole G."/>
            <person name="Phillippy A.M."/>
            <person name="Ponting C.P."/>
            <person name="Pop M."/>
            <person name="Porcelli D."/>
            <person name="Powell J.R."/>
            <person name="Prohaska S."/>
            <person name="Pruitt K."/>
            <person name="Puig M."/>
            <person name="Quesneville H."/>
            <person name="Ram K.R."/>
            <person name="Rand D."/>
            <person name="Rasmussen M.D."/>
            <person name="Reed L.K."/>
            <person name="Reenan R."/>
            <person name="Reily A."/>
            <person name="Remington K.A."/>
            <person name="Rieger T.T."/>
            <person name="Ritchie M.G."/>
            <person name="Robin C."/>
            <person name="Rogers Y.H."/>
            <person name="Rohde C."/>
            <person name="Rozas J."/>
            <person name="Rubenfield M.J."/>
            <person name="Ruiz A."/>
            <person name="Russo S."/>
            <person name="Salzberg S.L."/>
            <person name="Sanchez-Gracia A."/>
            <person name="Saranga D.J."/>
            <person name="Sato H."/>
            <person name="Schaeffer S.W."/>
            <person name="Schatz M.C."/>
            <person name="Schlenke T."/>
            <person name="Schwartz R."/>
            <person name="Segarra C."/>
            <person name="Singh R.S."/>
            <person name="Sirot L."/>
            <person name="Sirota M."/>
            <person name="Sisneros N.B."/>
            <person name="Smith C.D."/>
            <person name="Smith T.F."/>
            <person name="Spieth J."/>
            <person name="Stage D.E."/>
            <person name="Stark A."/>
            <person name="Stephan W."/>
            <person name="Strausberg R.L."/>
            <person name="Strempel S."/>
            <person name="Sturgill D."/>
            <person name="Sutton G."/>
            <person name="Sutton G.G."/>
            <person name="Tao W."/>
            <person name="Teichmann S."/>
            <person name="Tobari Y.N."/>
            <person name="Tomimura Y."/>
            <person name="Tsolas J.M."/>
            <person name="Valente V.L."/>
            <person name="Venter E."/>
            <person name="Venter J.C."/>
            <person name="Vicario S."/>
            <person name="Vieira F.G."/>
            <person name="Vilella A.J."/>
            <person name="Villasante A."/>
            <person name="Walenz B."/>
            <person name="Wang J."/>
            <person name="Wasserman M."/>
            <person name="Watts T."/>
            <person name="Wilson D."/>
            <person name="Wilson R.K."/>
            <person name="Wing R.A."/>
            <person name="Wolfner M.F."/>
            <person name="Wong A."/>
            <person name="Wong G.K."/>
            <person name="Wu C.I."/>
            <person name="Wu G."/>
            <person name="Yamamoto D."/>
            <person name="Yang H.P."/>
            <person name="Yang S.P."/>
            <person name="Yorke J.A."/>
            <person name="Yoshida K."/>
            <person name="Zdobnov E."/>
            <person name="Zhang P."/>
            <person name="Zhang Y."/>
            <person name="Zimin A.V."/>
            <person name="Baldwin J."/>
            <person name="Abdouelleil A."/>
            <person name="Abdulkadir J."/>
            <person name="Abebe A."/>
            <person name="Abera B."/>
            <person name="Abreu J."/>
            <person name="Acer S.C."/>
            <person name="Aftuck L."/>
            <person name="Alexander A."/>
            <person name="An P."/>
            <person name="Anderson E."/>
            <person name="Anderson S."/>
            <person name="Arachi H."/>
            <person name="Azer M."/>
            <person name="Bachantsang P."/>
            <person name="Barry A."/>
            <person name="Bayul T."/>
            <person name="Berlin A."/>
            <person name="Bessette D."/>
            <person name="Bloom T."/>
            <person name="Blye J."/>
            <person name="Boguslavskiy L."/>
            <person name="Bonnet C."/>
            <person name="Boukhgalter B."/>
            <person name="Bourzgui I."/>
            <person name="Brown A."/>
            <person name="Cahill P."/>
            <person name="Channer S."/>
            <person name="Cheshatsang Y."/>
            <person name="Chuda L."/>
            <person name="Citroen M."/>
            <person name="Collymore A."/>
            <person name="Cooke P."/>
            <person name="Costello M."/>
            <person name="D'Aco K."/>
            <person name="Daza R."/>
            <person name="De Haan G."/>
            <person name="DeGray S."/>
            <person name="DeMaso C."/>
            <person name="Dhargay N."/>
            <person name="Dooley K."/>
            <person name="Dooley E."/>
            <person name="Doricent M."/>
            <person name="Dorje P."/>
            <person name="Dorjee K."/>
            <person name="Dupes A."/>
            <person name="Elong R."/>
            <person name="Falk J."/>
            <person name="Farina A."/>
            <person name="Faro S."/>
            <person name="Ferguson D."/>
            <person name="Fisher S."/>
            <person name="Foley C.D."/>
            <person name="Franke A."/>
            <person name="Friedrich D."/>
            <person name="Gadbois L."/>
            <person name="Gearin G."/>
            <person name="Gearin C.R."/>
            <person name="Giannoukos G."/>
            <person name="Goode T."/>
            <person name="Graham J."/>
            <person name="Grandbois E."/>
            <person name="Grewal S."/>
            <person name="Gyaltsen K."/>
            <person name="Hafez N."/>
            <person name="Hagos B."/>
            <person name="Hall J."/>
            <person name="Henson C."/>
            <person name="Hollinger A."/>
            <person name="Honan T."/>
            <person name="Huard M.D."/>
            <person name="Hughes L."/>
            <person name="Hurhula B."/>
            <person name="Husby M.E."/>
            <person name="Kamat A."/>
            <person name="Kanga B."/>
            <person name="Kashin S."/>
            <person name="Khazanovich D."/>
            <person name="Kisner P."/>
            <person name="Lance K."/>
            <person name="Lara M."/>
            <person name="Lee W."/>
            <person name="Lennon N."/>
            <person name="Letendre F."/>
            <person name="LeVine R."/>
            <person name="Lipovsky A."/>
            <person name="Liu X."/>
            <person name="Liu J."/>
            <person name="Liu S."/>
            <person name="Lokyitsang T."/>
            <person name="Lokyitsang Y."/>
            <person name="Lubonja R."/>
            <person name="Lui A."/>
            <person name="MacDonald P."/>
            <person name="Magnisalis V."/>
            <person name="Maru K."/>
            <person name="Matthews C."/>
            <person name="McCusker W."/>
            <person name="McDonough S."/>
            <person name="Mehta T."/>
            <person name="Meldrim J."/>
            <person name="Meneus L."/>
            <person name="Mihai O."/>
            <person name="Mihalev A."/>
            <person name="Mihova T."/>
            <person name="Mittelman R."/>
            <person name="Mlenga V."/>
            <person name="Montmayeur A."/>
            <person name="Mulrain L."/>
            <person name="Navidi A."/>
            <person name="Naylor J."/>
            <person name="Negash T."/>
            <person name="Nguyen T."/>
            <person name="Nguyen N."/>
            <person name="Nicol R."/>
            <person name="Norbu C."/>
            <person name="Norbu N."/>
            <person name="Novod N."/>
            <person name="O'Neill B."/>
            <person name="Osman S."/>
            <person name="Markiewicz E."/>
            <person name="Oyono O.L."/>
            <person name="Patti C."/>
            <person name="Phunkhang P."/>
            <person name="Pierre F."/>
            <person name="Priest M."/>
            <person name="Raghuraman S."/>
            <person name="Rege F."/>
            <person name="Reyes R."/>
            <person name="Rise C."/>
            <person name="Rogov P."/>
            <person name="Ross K."/>
            <person name="Ryan E."/>
            <person name="Settipalli S."/>
            <person name="Shea T."/>
            <person name="Sherpa N."/>
            <person name="Shi L."/>
            <person name="Shih D."/>
            <person name="Sparrow T."/>
            <person name="Spaulding J."/>
            <person name="Stalker J."/>
            <person name="Stange-Thomann N."/>
            <person name="Stavropoulos S."/>
            <person name="Stone C."/>
            <person name="Strader C."/>
            <person name="Tesfaye S."/>
            <person name="Thomson T."/>
            <person name="Thoulutsang Y."/>
            <person name="Thoulutsang D."/>
            <person name="Topham K."/>
            <person name="Topping I."/>
            <person name="Tsamla T."/>
            <person name="Vassiliev H."/>
            <person name="Vo A."/>
            <person name="Wangchuk T."/>
            <person name="Wangdi T."/>
            <person name="Weiand M."/>
            <person name="Wilkinson J."/>
            <person name="Wilson A."/>
            <person name="Yadav S."/>
            <person name="Young G."/>
            <person name="Yu Q."/>
            <person name="Zembek L."/>
            <person name="Zhong D."/>
            <person name="Zimmer A."/>
            <person name="Zwirko Z."/>
            <person name="Jaffe D.B."/>
            <person name="Alvarez P."/>
            <person name="Brockman W."/>
            <person name="Butler J."/>
            <person name="Chin C."/>
            <person name="Gnerre S."/>
            <person name="Grabherr M."/>
            <person name="Kleber M."/>
            <person name="Mauceli E."/>
            <person name="MacCallum I."/>
        </authorList>
    </citation>
    <scope>NUCLEOTIDE SEQUENCE [LARGE SCALE GENOMIC DNA]</scope>
    <source>
        <strain evidence="4">Tucson 15287-2541.00</strain>
    </source>
</reference>
<feature type="signal peptide" evidence="1">
    <location>
        <begin position="1"/>
        <end position="20"/>
    </location>
</feature>
<dbReference type="Pfam" id="PF07648">
    <property type="entry name" value="Kazal_2"/>
    <property type="match status" value="1"/>
</dbReference>
<protein>
    <submittedName>
        <fullName evidence="3">GH13068</fullName>
    </submittedName>
</protein>
<dbReference type="Gene3D" id="3.30.60.30">
    <property type="match status" value="1"/>
</dbReference>
<dbReference type="OrthoDB" id="88467at2759"/>
<dbReference type="PhylomeDB" id="B4JR35"/>
<dbReference type="PROSITE" id="PS00282">
    <property type="entry name" value="KAZAL_1"/>
    <property type="match status" value="1"/>
</dbReference>
<dbReference type="InterPro" id="IPR002350">
    <property type="entry name" value="Kazal_dom"/>
</dbReference>
<dbReference type="CDD" id="cd00104">
    <property type="entry name" value="KAZAL_FS"/>
    <property type="match status" value="1"/>
</dbReference>
<dbReference type="Proteomes" id="UP000001070">
    <property type="component" value="Unassembled WGS sequence"/>
</dbReference>
<evidence type="ECO:0000256" key="1">
    <source>
        <dbReference type="SAM" id="SignalP"/>
    </source>
</evidence>
<dbReference type="InterPro" id="IPR036058">
    <property type="entry name" value="Kazal_dom_sf"/>
</dbReference>
<accession>B4JR35</accession>
<evidence type="ECO:0000259" key="2">
    <source>
        <dbReference type="PROSITE" id="PS51465"/>
    </source>
</evidence>
<evidence type="ECO:0000313" key="4">
    <source>
        <dbReference type="Proteomes" id="UP000001070"/>
    </source>
</evidence>